<feature type="region of interest" description="Disordered" evidence="1">
    <location>
        <begin position="1984"/>
        <end position="2117"/>
    </location>
</feature>
<feature type="region of interest" description="Disordered" evidence="1">
    <location>
        <begin position="365"/>
        <end position="424"/>
    </location>
</feature>
<feature type="compositionally biased region" description="Basic and acidic residues" evidence="1">
    <location>
        <begin position="1563"/>
        <end position="1595"/>
    </location>
</feature>
<gene>
    <name evidence="3" type="ORF">JTE90_006467</name>
</gene>
<feature type="compositionally biased region" description="Polar residues" evidence="1">
    <location>
        <begin position="1433"/>
        <end position="1445"/>
    </location>
</feature>
<dbReference type="InterPro" id="IPR002999">
    <property type="entry name" value="Tudor"/>
</dbReference>
<feature type="region of interest" description="Disordered" evidence="1">
    <location>
        <begin position="1427"/>
        <end position="1483"/>
    </location>
</feature>
<feature type="compositionally biased region" description="Basic residues" evidence="1">
    <location>
        <begin position="1736"/>
        <end position="1746"/>
    </location>
</feature>
<feature type="compositionally biased region" description="Basic and acidic residues" evidence="1">
    <location>
        <begin position="2156"/>
        <end position="2173"/>
    </location>
</feature>
<evidence type="ECO:0000313" key="3">
    <source>
        <dbReference type="EMBL" id="KAG8183273.1"/>
    </source>
</evidence>
<feature type="compositionally biased region" description="Polar residues" evidence="1">
    <location>
        <begin position="1129"/>
        <end position="1144"/>
    </location>
</feature>
<protein>
    <recommendedName>
        <fullName evidence="2">BAH domain-containing protein</fullName>
    </recommendedName>
</protein>
<feature type="region of interest" description="Disordered" evidence="1">
    <location>
        <begin position="1257"/>
        <end position="1280"/>
    </location>
</feature>
<feature type="compositionally biased region" description="Low complexity" evidence="1">
    <location>
        <begin position="2035"/>
        <end position="2048"/>
    </location>
</feature>
<dbReference type="InterPro" id="IPR048924">
    <property type="entry name" value="BAHCC1-like_Tudor"/>
</dbReference>
<feature type="region of interest" description="Disordered" evidence="1">
    <location>
        <begin position="209"/>
        <end position="231"/>
    </location>
</feature>
<feature type="region of interest" description="Disordered" evidence="1">
    <location>
        <begin position="543"/>
        <end position="573"/>
    </location>
</feature>
<dbReference type="PANTHER" id="PTHR12505:SF24">
    <property type="entry name" value="PROTEIN WINGED EYE"/>
    <property type="match status" value="1"/>
</dbReference>
<feature type="compositionally biased region" description="Polar residues" evidence="1">
    <location>
        <begin position="365"/>
        <end position="377"/>
    </location>
</feature>
<dbReference type="InterPro" id="IPR052429">
    <property type="entry name" value="BAH_domain_protein"/>
</dbReference>
<dbReference type="InterPro" id="IPR056841">
    <property type="entry name" value="TNRC18_BAHCC1-like_SH3"/>
</dbReference>
<proteinExistence type="predicted"/>
<comment type="caution">
    <text evidence="3">The sequence shown here is derived from an EMBL/GenBank/DDBJ whole genome shotgun (WGS) entry which is preliminary data.</text>
</comment>
<dbReference type="CDD" id="cd04714">
    <property type="entry name" value="BAH_BAHCC1"/>
    <property type="match status" value="1"/>
</dbReference>
<feature type="region of interest" description="Disordered" evidence="1">
    <location>
        <begin position="1506"/>
        <end position="1598"/>
    </location>
</feature>
<evidence type="ECO:0000256" key="1">
    <source>
        <dbReference type="SAM" id="MobiDB-lite"/>
    </source>
</evidence>
<feature type="compositionally biased region" description="Basic and acidic residues" evidence="1">
    <location>
        <begin position="1648"/>
        <end position="1666"/>
    </location>
</feature>
<evidence type="ECO:0000313" key="4">
    <source>
        <dbReference type="Proteomes" id="UP000827092"/>
    </source>
</evidence>
<accession>A0AAV6UHJ9</accession>
<dbReference type="EMBL" id="JAFNEN010000425">
    <property type="protein sequence ID" value="KAG8183273.1"/>
    <property type="molecule type" value="Genomic_DNA"/>
</dbReference>
<dbReference type="SMART" id="SM00439">
    <property type="entry name" value="BAH"/>
    <property type="match status" value="1"/>
</dbReference>
<feature type="region of interest" description="Disordered" evidence="1">
    <location>
        <begin position="1685"/>
        <end position="1816"/>
    </location>
</feature>
<feature type="compositionally biased region" description="Basic residues" evidence="1">
    <location>
        <begin position="2071"/>
        <end position="2101"/>
    </location>
</feature>
<dbReference type="PROSITE" id="PS51038">
    <property type="entry name" value="BAH"/>
    <property type="match status" value="1"/>
</dbReference>
<sequence>MDARHELDHARLYMESNPNAQQLRPPYGAPGDAATLSAAYHSRYLASMPLSTGSTFPFLGSMFAGPPSPFRAPSTPGVNNMRFWPPTPPPDGYGRYSMNTSLFPLFGAPSPDSGAYLSQGLVSRIGSTTHLSPVIDHKEHSFFTHGIGLGSPLTPTSHVTSPSPFPHLIPSLERHPAYIGHMTMGSKELEDCYNEEIIKNHMDCFMKQDRPPSRKSNKSEGKNCCDKVSSDDCCKLASSKSGKEGKGHHQQPMNKVHPCKIEVSHSPALKPDLLSPPIDSPKLERASPCKTVKKNAVAPIQHSNHKSSLEPRCSQCCGSMKDTVVGSKTISHVVSTAVVTPAMESYVSKNSSVSTVATVSMMNSDSRCSPVSVTHSQKTADHSESKHNQKLSRTSPVITITDVGDRPSDPITCKPRSTSETIPTKSCNIPSVPFKHVTAAVIPTAPKQAVHREVHPEINCMSVQDLTKEYPTMPSSEATALNSEKHNVKVESNEVSSVSEKNVTLLNQSSIPVCSATSMLKSQNKNLSTSCKVKDMIRNVSSAKHSAGDKLPEVSPSKNCESDGCSRGLLPNSPSKPVPFNVLPNSMSPTNLTKSPFQTANKPTMSSSPVMKAEAVGMRQDCEFTQKSASWTKATVMPFSWQNNSGHDDQAINLTVSKKPFKPELNEALNQHSETQQSSVKISAESAVTNTEVIGVCHPNLNPVAVNKVKGTPAVSSISNFSAISVLNQPAEQSTEVHIMHRSSKSSFPIINRNATPPVPLKGTISHVTANTSIHRSVKAERLTNKRGKLGDSDKMNHSRAALATLAPKLAKGMGFGKDVQTSHTLSTSSSVSSTSIVFPGTVNPCIPVGIAIAQQRQDTTNIVKSQQSVPLSTPNIIAPNQHLTSSRVAADLQAHEILVEQKNQELSCSNNPTPVDTNLLVTQGPTIVSRQWESEALTRTAIPSTPWLTHNSMVAPAVWLGQNAYTAAPAPNPVPSIAMNPLEPSPISLPPGGYQLARDISGHLLLIPTANIELMDRSPMWPSFNAPAGNLPIQQLVTTQQQHTQFEQVLPHTETLKTETVDNCNLDLSSQPKAEEKMEDISGQVPSVPLATGQTYAFTTFPTQCDPSSFSYVLQSSTVMHLAHTQTAQSITTDSGRRSQGTSPLHCATPSPPPTANSCSVQVTEDEEESDLETAEQRAPQGRSVTTAIQVDMDSQTNSEGEEEEHKMEIEKLEEQKVEMSDSANQTESVASESPKSDRENDAEDMVLPETVNCHSVSSVDQEEKQNYQPSVLEKPVESEPETVVSISIKEDIVGSEPGMEIVLSETELAPSLPVESKPVMDFIDHHGLNLLVDSIEEFASRGQEETNEVADVPSLVTAESRTVTEKFEDSAVEAKTVIEPKEEPKISTEKLNASTYKTIDSSCTDGLGLLCALAEQRFFEEALNSDENKSKLQLNEQNSNTGVQERETKVDFTSSLREQSNSNDSFMSSCSSSQDYKEESELDMRARLAELQKKYREKQRELELLKNQREREASDDEYFSNSPKPSRTSTPIKSHSKSSPNFREHLLKNSISKAWPKKQKKLESSTEKDNLKKMKAASKAEKEYAQKEEEHGKIPSITLVHETSANIANNDSNASSGFSNESHAIKANRIQNYNTENSLESASCTSKDESCSQDQDYDKNDKTKTPVFDETAWFVRRSERIFLSDAKPIPNSTPDKSSKKSSQKVTAEAPQKEKKESVKSLKLAKCTDESDIKKRGKRGRNKIHLSKEYISSESGDSSSSSNEESDNESSDETSSTSENVPLSTLVEQSTQKASTDRKKRHSIDSACSDISSGQSEDIPLSVLLQKGDSIPELKSCILQPEELQENARLLVLDEGLFYAGNITKVEEPDMYGILIDGDRAARPHIFSKEEILNAAVLEVKPVDKRQLPEGTRICAFWSQQYRCLYPGTITKASSPLPDASMLYVEFDDGDSGRIPINDIRMLPLDFPIVSMEPNPFMILGKRRSRAQSQNSCGTNDSSQGNEKEKSEVKKQKSTDKISKKLDNSDSLKRKRSPSASNQSCKSSSKTSEGEETKPEKSSEDLKSLTEPKPKKHKKHKEEGHHKHHHHHHHHKHHHKKHKADKHDRRSSSESVISSCDSPTCLASQELFVLENSKSELTVKIKKSPSPHTNTEEVAGDKKSKSVDESVEEPVKKKTKKAKTQDSQTKPAKRKERVPSIEKSKIAAFLPIRQLWRWSGKSYRKPGAKGKAKKEFYRSIQRGKETIRVGDCAVFLSTGRPHLPYIGRIETMWESWGGKMDVKVKWFYHPEETKSGKKLSQLKGALFQSPHFDENDVQTISHKCEVLAWDEYQQKKHPEGSLFDNNDTYFLAGTYDPILGTLILEPGVPANPPGNSLDL</sequence>
<dbReference type="Gene3D" id="2.30.30.490">
    <property type="match status" value="1"/>
</dbReference>
<dbReference type="InterPro" id="IPR001025">
    <property type="entry name" value="BAH_dom"/>
</dbReference>
<reference evidence="3 4" key="1">
    <citation type="journal article" date="2022" name="Nat. Ecol. Evol.">
        <title>A masculinizing supergene underlies an exaggerated male reproductive morph in a spider.</title>
        <authorList>
            <person name="Hendrickx F."/>
            <person name="De Corte Z."/>
            <person name="Sonet G."/>
            <person name="Van Belleghem S.M."/>
            <person name="Kostlbacher S."/>
            <person name="Vangestel C."/>
        </authorList>
    </citation>
    <scope>NUCLEOTIDE SEQUENCE [LARGE SCALE GENOMIC DNA]</scope>
    <source>
        <strain evidence="3">W744_W776</strain>
    </source>
</reference>
<feature type="compositionally biased region" description="Basic and acidic residues" evidence="1">
    <location>
        <begin position="2049"/>
        <end position="2070"/>
    </location>
</feature>
<dbReference type="SMART" id="SM00333">
    <property type="entry name" value="TUDOR"/>
    <property type="match status" value="1"/>
</dbReference>
<dbReference type="GO" id="GO:0003682">
    <property type="term" value="F:chromatin binding"/>
    <property type="evidence" value="ECO:0007669"/>
    <property type="project" value="InterPro"/>
</dbReference>
<dbReference type="Proteomes" id="UP000827092">
    <property type="component" value="Unassembled WGS sequence"/>
</dbReference>
<feature type="compositionally biased region" description="Polar residues" evidence="1">
    <location>
        <begin position="1988"/>
        <end position="2002"/>
    </location>
</feature>
<name>A0AAV6UHJ9_9ARAC</name>
<dbReference type="Pfam" id="PF24912">
    <property type="entry name" value="SH3_TNRC18"/>
    <property type="match status" value="1"/>
</dbReference>
<organism evidence="3 4">
    <name type="scientific">Oedothorax gibbosus</name>
    <dbReference type="NCBI Taxonomy" id="931172"/>
    <lineage>
        <taxon>Eukaryota</taxon>
        <taxon>Metazoa</taxon>
        <taxon>Ecdysozoa</taxon>
        <taxon>Arthropoda</taxon>
        <taxon>Chelicerata</taxon>
        <taxon>Arachnida</taxon>
        <taxon>Araneae</taxon>
        <taxon>Araneomorphae</taxon>
        <taxon>Entelegynae</taxon>
        <taxon>Araneoidea</taxon>
        <taxon>Linyphiidae</taxon>
        <taxon>Erigoninae</taxon>
        <taxon>Oedothorax</taxon>
    </lineage>
</organism>
<feature type="compositionally biased region" description="Low complexity" evidence="1">
    <location>
        <begin position="1462"/>
        <end position="1475"/>
    </location>
</feature>
<feature type="region of interest" description="Disordered" evidence="1">
    <location>
        <begin position="1639"/>
        <end position="1672"/>
    </location>
</feature>
<feature type="region of interest" description="Disordered" evidence="1">
    <location>
        <begin position="1129"/>
        <end position="1188"/>
    </location>
</feature>
<feature type="compositionally biased region" description="Basic and acidic residues" evidence="1">
    <location>
        <begin position="1712"/>
        <end position="1735"/>
    </location>
</feature>
<keyword evidence="4" id="KW-1185">Reference proteome</keyword>
<evidence type="ECO:0000259" key="2">
    <source>
        <dbReference type="PROSITE" id="PS51038"/>
    </source>
</evidence>
<feature type="compositionally biased region" description="Low complexity" evidence="1">
    <location>
        <begin position="1753"/>
        <end position="1764"/>
    </location>
</feature>
<feature type="region of interest" description="Disordered" evidence="1">
    <location>
        <begin position="2139"/>
        <end position="2197"/>
    </location>
</feature>
<dbReference type="Gene3D" id="2.30.30.140">
    <property type="match status" value="1"/>
</dbReference>
<feature type="domain" description="BAH" evidence="2">
    <location>
        <begin position="2242"/>
        <end position="2363"/>
    </location>
</feature>
<feature type="compositionally biased region" description="Polar residues" evidence="1">
    <location>
        <begin position="1223"/>
        <end position="1235"/>
    </location>
</feature>
<feature type="compositionally biased region" description="Basic and acidic residues" evidence="1">
    <location>
        <begin position="378"/>
        <end position="387"/>
    </location>
</feature>
<feature type="compositionally biased region" description="Polar residues" evidence="1">
    <location>
        <begin position="1521"/>
        <end position="1543"/>
    </location>
</feature>
<feature type="compositionally biased region" description="Polar residues" evidence="1">
    <location>
        <begin position="415"/>
        <end position="424"/>
    </location>
</feature>
<dbReference type="Pfam" id="PF21744">
    <property type="entry name" value="BAHCC1-like_Tudor"/>
    <property type="match status" value="1"/>
</dbReference>
<feature type="region of interest" description="Disordered" evidence="1">
    <location>
        <begin position="1218"/>
        <end position="1244"/>
    </location>
</feature>
<dbReference type="InterPro" id="IPR043151">
    <property type="entry name" value="BAH_sf"/>
</dbReference>
<feature type="compositionally biased region" description="Basic and acidic residues" evidence="1">
    <location>
        <begin position="2003"/>
        <end position="2029"/>
    </location>
</feature>
<feature type="compositionally biased region" description="Acidic residues" evidence="1">
    <location>
        <begin position="1165"/>
        <end position="1175"/>
    </location>
</feature>
<dbReference type="PANTHER" id="PTHR12505">
    <property type="entry name" value="PHD FINGER TRANSCRIPTION FACTOR"/>
    <property type="match status" value="1"/>
</dbReference>
<dbReference type="Pfam" id="PF01426">
    <property type="entry name" value="BAH"/>
    <property type="match status" value="1"/>
</dbReference>
<feature type="compositionally biased region" description="Polar residues" evidence="1">
    <location>
        <begin position="1782"/>
        <end position="1795"/>
    </location>
</feature>